<dbReference type="EMBL" id="JABEQO010000014">
    <property type="protein sequence ID" value="MBB2165218.1"/>
    <property type="molecule type" value="Genomic_DNA"/>
</dbReference>
<dbReference type="PANTHER" id="PTHR30346">
    <property type="entry name" value="TRANSCRIPTIONAL DUAL REGULATOR HCAR-RELATED"/>
    <property type="match status" value="1"/>
</dbReference>
<name>A0A7W4ILU0_9PROT</name>
<dbReference type="Proteomes" id="UP000540490">
    <property type="component" value="Unassembled WGS sequence"/>
</dbReference>
<dbReference type="EMBL" id="JABEQN010000014">
    <property type="protein sequence ID" value="MBB2194373.1"/>
    <property type="molecule type" value="Genomic_DNA"/>
</dbReference>
<dbReference type="Pfam" id="PF03466">
    <property type="entry name" value="LysR_substrate"/>
    <property type="match status" value="1"/>
</dbReference>
<evidence type="ECO:0000256" key="1">
    <source>
        <dbReference type="ARBA" id="ARBA00009437"/>
    </source>
</evidence>
<dbReference type="InterPro" id="IPR000847">
    <property type="entry name" value="LysR_HTH_N"/>
</dbReference>
<accession>A0A7W4ILU0</accession>
<evidence type="ECO:0000313" key="6">
    <source>
        <dbReference type="EMBL" id="MBB2165218.1"/>
    </source>
</evidence>
<proteinExistence type="inferred from homology"/>
<keyword evidence="3" id="KW-0238">DNA-binding</keyword>
<dbReference type="AlphaFoldDB" id="A0A7W4ILU0"/>
<dbReference type="RefSeq" id="WP_182974308.1">
    <property type="nucleotide sequence ID" value="NZ_JABEQN010000014.1"/>
</dbReference>
<evidence type="ECO:0000259" key="5">
    <source>
        <dbReference type="PROSITE" id="PS50931"/>
    </source>
</evidence>
<dbReference type="SUPFAM" id="SSF53850">
    <property type="entry name" value="Periplasmic binding protein-like II"/>
    <property type="match status" value="1"/>
</dbReference>
<organism evidence="6 9">
    <name type="scientific">Gluconacetobacter dulcium</name>
    <dbReference type="NCBI Taxonomy" id="2729096"/>
    <lineage>
        <taxon>Bacteria</taxon>
        <taxon>Pseudomonadati</taxon>
        <taxon>Pseudomonadota</taxon>
        <taxon>Alphaproteobacteria</taxon>
        <taxon>Acetobacterales</taxon>
        <taxon>Acetobacteraceae</taxon>
        <taxon>Gluconacetobacter</taxon>
    </lineage>
</organism>
<dbReference type="PROSITE" id="PS50931">
    <property type="entry name" value="HTH_LYSR"/>
    <property type="match status" value="1"/>
</dbReference>
<reference evidence="8 9" key="1">
    <citation type="submission" date="2020-04" db="EMBL/GenBank/DDBJ databases">
        <title>Description of novel Gluconacetobacter.</title>
        <authorList>
            <person name="Sombolestani A."/>
        </authorList>
    </citation>
    <scope>NUCLEOTIDE SEQUENCE [LARGE SCALE GENOMIC DNA]</scope>
    <source>
        <strain evidence="7 8">LMG 1728</strain>
        <strain evidence="6 9">LMG 1731</strain>
    </source>
</reference>
<evidence type="ECO:0000313" key="7">
    <source>
        <dbReference type="EMBL" id="MBB2194373.1"/>
    </source>
</evidence>
<dbReference type="Proteomes" id="UP000561077">
    <property type="component" value="Unassembled WGS sequence"/>
</dbReference>
<dbReference type="Gene3D" id="1.10.10.10">
    <property type="entry name" value="Winged helix-like DNA-binding domain superfamily/Winged helix DNA-binding domain"/>
    <property type="match status" value="1"/>
</dbReference>
<dbReference type="InterPro" id="IPR005119">
    <property type="entry name" value="LysR_subst-bd"/>
</dbReference>
<dbReference type="GO" id="GO:0003700">
    <property type="term" value="F:DNA-binding transcription factor activity"/>
    <property type="evidence" value="ECO:0007669"/>
    <property type="project" value="InterPro"/>
</dbReference>
<protein>
    <submittedName>
        <fullName evidence="6">LysR family transcriptional regulator</fullName>
    </submittedName>
</protein>
<dbReference type="CDD" id="cd08414">
    <property type="entry name" value="PBP2_LTTR_aromatics_like"/>
    <property type="match status" value="1"/>
</dbReference>
<feature type="domain" description="HTH lysR-type" evidence="5">
    <location>
        <begin position="1"/>
        <end position="58"/>
    </location>
</feature>
<dbReference type="FunFam" id="1.10.10.10:FF:000001">
    <property type="entry name" value="LysR family transcriptional regulator"/>
    <property type="match status" value="1"/>
</dbReference>
<dbReference type="GO" id="GO:0003677">
    <property type="term" value="F:DNA binding"/>
    <property type="evidence" value="ECO:0007669"/>
    <property type="project" value="UniProtKB-KW"/>
</dbReference>
<evidence type="ECO:0000256" key="4">
    <source>
        <dbReference type="ARBA" id="ARBA00023163"/>
    </source>
</evidence>
<comment type="caution">
    <text evidence="6">The sequence shown here is derived from an EMBL/GenBank/DDBJ whole genome shotgun (WGS) entry which is preliminary data.</text>
</comment>
<gene>
    <name evidence="7" type="ORF">HLH25_12140</name>
    <name evidence="6" type="ORF">HLH26_11870</name>
</gene>
<dbReference type="InterPro" id="IPR036388">
    <property type="entry name" value="WH-like_DNA-bd_sf"/>
</dbReference>
<dbReference type="Gene3D" id="3.40.190.10">
    <property type="entry name" value="Periplasmic binding protein-like II"/>
    <property type="match status" value="2"/>
</dbReference>
<comment type="similarity">
    <text evidence="1">Belongs to the LysR transcriptional regulatory family.</text>
</comment>
<dbReference type="SUPFAM" id="SSF46785">
    <property type="entry name" value="Winged helix' DNA-binding domain"/>
    <property type="match status" value="1"/>
</dbReference>
<keyword evidence="2" id="KW-0805">Transcription regulation</keyword>
<dbReference type="Pfam" id="PF00126">
    <property type="entry name" value="HTH_1"/>
    <property type="match status" value="1"/>
</dbReference>
<sequence>MHMAELHYFLAVVEAGSFGKAAHLLELHVSTLSRAISRLEDRLGVTLVERTTTGIRPTASGRVAAHHIRRVLNEASALSEILGRRVTDEIGEIHLGFHLPPVNSVLSNLLLEWHRIYPSILITPHEPCEGTLLAALVDRQIDVALIPDFLADHFETASPIYSESLMAVLPETHRLAERVTLRWNDLENEKIFLWAWGKNGIGQRFFSTRLPSANPQILDTGNLTMLAFIRAGYGITIAMQAYSCLNFPGLKFIPINEDNASITINLVWRPASEDPIVGKFVAFMRDRVKAHRQLVASHVVAETPGHPP</sequence>
<evidence type="ECO:0000313" key="9">
    <source>
        <dbReference type="Proteomes" id="UP000561077"/>
    </source>
</evidence>
<dbReference type="InterPro" id="IPR036390">
    <property type="entry name" value="WH_DNA-bd_sf"/>
</dbReference>
<evidence type="ECO:0000256" key="2">
    <source>
        <dbReference type="ARBA" id="ARBA00023015"/>
    </source>
</evidence>
<dbReference type="PANTHER" id="PTHR30346:SF0">
    <property type="entry name" value="HCA OPERON TRANSCRIPTIONAL ACTIVATOR HCAR"/>
    <property type="match status" value="1"/>
</dbReference>
<evidence type="ECO:0000313" key="8">
    <source>
        <dbReference type="Proteomes" id="UP000540490"/>
    </source>
</evidence>
<dbReference type="GO" id="GO:0032993">
    <property type="term" value="C:protein-DNA complex"/>
    <property type="evidence" value="ECO:0007669"/>
    <property type="project" value="TreeGrafter"/>
</dbReference>
<keyword evidence="4" id="KW-0804">Transcription</keyword>
<keyword evidence="8" id="KW-1185">Reference proteome</keyword>
<evidence type="ECO:0000256" key="3">
    <source>
        <dbReference type="ARBA" id="ARBA00023125"/>
    </source>
</evidence>